<protein>
    <submittedName>
        <fullName evidence="1">Uncharacterized protein</fullName>
    </submittedName>
</protein>
<accession>B6W2D4</accession>
<proteinExistence type="predicted"/>
<reference evidence="1 2" key="2">
    <citation type="submission" date="2008-10" db="EMBL/GenBank/DDBJ databases">
        <authorList>
            <person name="Fulton L."/>
            <person name="Clifton S."/>
            <person name="Fulton B."/>
            <person name="Xu J."/>
            <person name="Minx P."/>
            <person name="Pepin K.H."/>
            <person name="Johnson M."/>
            <person name="Thiruvilangam P."/>
            <person name="Bhonagiri V."/>
            <person name="Nash W.E."/>
            <person name="Mardis E.R."/>
            <person name="Wilson R.K."/>
        </authorList>
    </citation>
    <scope>NUCLEOTIDE SEQUENCE [LARGE SCALE GENOMIC DNA]</scope>
    <source>
        <strain evidence="1 2">DSM 17855</strain>
    </source>
</reference>
<gene>
    <name evidence="1" type="ORF">BACDOR_03724</name>
</gene>
<organism evidence="1 2">
    <name type="scientific">Phocaeicola dorei DSM 17855</name>
    <dbReference type="NCBI Taxonomy" id="483217"/>
    <lineage>
        <taxon>Bacteria</taxon>
        <taxon>Pseudomonadati</taxon>
        <taxon>Bacteroidota</taxon>
        <taxon>Bacteroidia</taxon>
        <taxon>Bacteroidales</taxon>
        <taxon>Bacteroidaceae</taxon>
        <taxon>Phocaeicola</taxon>
    </lineage>
</organism>
<sequence>MHTGIRQQVVEKALAVLNGKVTEAALAMRVVVEVHVGCCPVLAASTFNHEVLEVFQETLLALVAVEEAIFLIDDGLSPAALDDFRFLNHTLVILLLEAFNWVGVDVKTKVLPA</sequence>
<evidence type="ECO:0000313" key="1">
    <source>
        <dbReference type="EMBL" id="EEB23838.1"/>
    </source>
</evidence>
<dbReference type="HOGENOM" id="CLU_2128436_0_0_10"/>
<name>B6W2D4_9BACT</name>
<evidence type="ECO:0000313" key="2">
    <source>
        <dbReference type="Proteomes" id="UP000004849"/>
    </source>
</evidence>
<dbReference type="Proteomes" id="UP000004849">
    <property type="component" value="Unassembled WGS sequence"/>
</dbReference>
<reference evidence="1 2" key="1">
    <citation type="submission" date="2008-10" db="EMBL/GenBank/DDBJ databases">
        <title>Draft genome sequence of Bacteroides dorei (DSM 17855).</title>
        <authorList>
            <person name="Sudarsanam P."/>
            <person name="Ley R."/>
            <person name="Guruge J."/>
            <person name="Turnbaugh P.J."/>
            <person name="Mahowald M."/>
            <person name="Liep D."/>
            <person name="Gordon J."/>
        </authorList>
    </citation>
    <scope>NUCLEOTIDE SEQUENCE [LARGE SCALE GENOMIC DNA]</scope>
    <source>
        <strain evidence="1 2">DSM 17855</strain>
    </source>
</reference>
<dbReference type="AlphaFoldDB" id="B6W2D4"/>
<dbReference type="EMBL" id="ABWZ01000073">
    <property type="protein sequence ID" value="EEB23838.1"/>
    <property type="molecule type" value="Genomic_DNA"/>
</dbReference>